<keyword evidence="4" id="KW-1185">Reference proteome</keyword>
<evidence type="ECO:0000313" key="4">
    <source>
        <dbReference type="Proteomes" id="UP001305779"/>
    </source>
</evidence>
<evidence type="ECO:0000259" key="2">
    <source>
        <dbReference type="Pfam" id="PF06985"/>
    </source>
</evidence>
<protein>
    <recommendedName>
        <fullName evidence="2">Heterokaryon incompatibility domain-containing protein</fullName>
    </recommendedName>
</protein>
<dbReference type="Proteomes" id="UP001305779">
    <property type="component" value="Unassembled WGS sequence"/>
</dbReference>
<feature type="domain" description="Heterokaryon incompatibility" evidence="2">
    <location>
        <begin position="66"/>
        <end position="214"/>
    </location>
</feature>
<comment type="caution">
    <text evidence="3">The sequence shown here is derived from an EMBL/GenBank/DDBJ whole genome shotgun (WGS) entry which is preliminary data.</text>
</comment>
<feature type="region of interest" description="Disordered" evidence="1">
    <location>
        <begin position="518"/>
        <end position="553"/>
    </location>
</feature>
<proteinExistence type="predicted"/>
<name>A0ABR0F4D2_ZASCE</name>
<gene>
    <name evidence="3" type="ORF">PRZ48_002558</name>
</gene>
<reference evidence="3 4" key="1">
    <citation type="journal article" date="2023" name="G3 (Bethesda)">
        <title>A chromosome-level genome assembly of Zasmidium syzygii isolated from banana leaves.</title>
        <authorList>
            <person name="van Westerhoven A.C."/>
            <person name="Mehrabi R."/>
            <person name="Talebi R."/>
            <person name="Steentjes M.B.F."/>
            <person name="Corcolon B."/>
            <person name="Chong P.A."/>
            <person name="Kema G.H.J."/>
            <person name="Seidl M.F."/>
        </authorList>
    </citation>
    <scope>NUCLEOTIDE SEQUENCE [LARGE SCALE GENOMIC DNA]</scope>
    <source>
        <strain evidence="3 4">P124</strain>
    </source>
</reference>
<accession>A0ABR0F4D2</accession>
<dbReference type="InterPro" id="IPR052895">
    <property type="entry name" value="HetReg/Transcr_Mod"/>
</dbReference>
<sequence length="639" mass="72575">MNLTRWKSPPGSSSGPELLDFSYKPLRGENSIRLVNIKPGTGHTGIAIDLIDSFVPLPGQRTHQQYDALSYTWGDPSQSKSITCNGRRFHVTEALREALRYFRDPIHDVTMWIDQICICQKWTLERNKQVKMMGEIFSGARKVIVWLGGHYDDSRKGMQLADQLLRVCRGQGLTTLDRTQLRRYGLPEVGNGKWKALEGVLLRPWFYRTWVVQEVVLNPNVELTLGDDVARCSITWDELEDVVSLLEGPAPRDWQLDLTMSAWRLPFSRINRIRKRHRRAMRRRSSGTALTIMDESIISNEPESKDGDHFYGQDDLDLLELMLMSRDLGATDPLDKIYALLGLAEHSINPDYDASPEQLFNEFARHIIGDVTVKGAKISSREVEVRKALVLLSCAGVPNQTRDIPSWIPDWTADLTTKPLIFDRDYCAGGDTIEIDWHFDTGLQLCGRLVDTVRKAGSVHLRYDPDIDGGALIEQWWREACEIAEYRSSRFPSRDGAFRAMCRDLKINGRMLLGHQGYYHPDGTDSKDRPTPRRRRSLLDETDLSLSTNTENPRQTLTLGPTRGRVLFSTTTGYIGLAPHGTVEGDVIYIVLGANVPYVLRPLGGHDFTLIGEVYLQGLMRGEFMEMQHSDAARDIYIR</sequence>
<evidence type="ECO:0000256" key="1">
    <source>
        <dbReference type="SAM" id="MobiDB-lite"/>
    </source>
</evidence>
<dbReference type="Pfam" id="PF06985">
    <property type="entry name" value="HET"/>
    <property type="match status" value="1"/>
</dbReference>
<dbReference type="InterPro" id="IPR010730">
    <property type="entry name" value="HET"/>
</dbReference>
<dbReference type="PANTHER" id="PTHR24148:SF64">
    <property type="entry name" value="HETEROKARYON INCOMPATIBILITY DOMAIN-CONTAINING PROTEIN"/>
    <property type="match status" value="1"/>
</dbReference>
<organism evidence="3 4">
    <name type="scientific">Zasmidium cellare</name>
    <name type="common">Wine cellar mold</name>
    <name type="synonym">Racodium cellare</name>
    <dbReference type="NCBI Taxonomy" id="395010"/>
    <lineage>
        <taxon>Eukaryota</taxon>
        <taxon>Fungi</taxon>
        <taxon>Dikarya</taxon>
        <taxon>Ascomycota</taxon>
        <taxon>Pezizomycotina</taxon>
        <taxon>Dothideomycetes</taxon>
        <taxon>Dothideomycetidae</taxon>
        <taxon>Mycosphaerellales</taxon>
        <taxon>Mycosphaerellaceae</taxon>
        <taxon>Zasmidium</taxon>
    </lineage>
</organism>
<feature type="compositionally biased region" description="Basic and acidic residues" evidence="1">
    <location>
        <begin position="522"/>
        <end position="531"/>
    </location>
</feature>
<dbReference type="Pfam" id="PF26639">
    <property type="entry name" value="Het-6_barrel"/>
    <property type="match status" value="1"/>
</dbReference>
<dbReference type="PANTHER" id="PTHR24148">
    <property type="entry name" value="ANKYRIN REPEAT DOMAIN-CONTAINING PROTEIN 39 HOMOLOG-RELATED"/>
    <property type="match status" value="1"/>
</dbReference>
<evidence type="ECO:0000313" key="3">
    <source>
        <dbReference type="EMBL" id="KAK4508819.1"/>
    </source>
</evidence>
<dbReference type="EMBL" id="JAXOVC010000001">
    <property type="protein sequence ID" value="KAK4508819.1"/>
    <property type="molecule type" value="Genomic_DNA"/>
</dbReference>